<dbReference type="SMART" id="SM00797">
    <property type="entry name" value="AHS2"/>
    <property type="match status" value="1"/>
</dbReference>
<dbReference type="PATRIC" id="fig|1461693.3.peg.2102"/>
<dbReference type="InterPro" id="IPR003778">
    <property type="entry name" value="CT_A_B"/>
</dbReference>
<dbReference type="eggNOG" id="COG1984">
    <property type="taxonomic scope" value="Bacteria"/>
</dbReference>
<dbReference type="Proteomes" id="UP000024836">
    <property type="component" value="Unassembled WGS sequence"/>
</dbReference>
<dbReference type="OrthoDB" id="9768696at2"/>
<dbReference type="AlphaFoldDB" id="A0A058ZLU4"/>
<evidence type="ECO:0000256" key="2">
    <source>
        <dbReference type="ARBA" id="ARBA00022801"/>
    </source>
</evidence>
<dbReference type="PANTHER" id="PTHR43309:SF3">
    <property type="entry name" value="5-OXOPROLINASE SUBUNIT C"/>
    <property type="match status" value="1"/>
</dbReference>
<keyword evidence="2 5" id="KW-0378">Hydrolase</keyword>
<dbReference type="Pfam" id="PF02626">
    <property type="entry name" value="CT_A_B"/>
    <property type="match status" value="1"/>
</dbReference>
<accession>A0A058ZLU4</accession>
<organism evidence="5 6">
    <name type="scientific">Actibacterium atlanticum</name>
    <dbReference type="NCBI Taxonomy" id="1461693"/>
    <lineage>
        <taxon>Bacteria</taxon>
        <taxon>Pseudomonadati</taxon>
        <taxon>Pseudomonadota</taxon>
        <taxon>Alphaproteobacteria</taxon>
        <taxon>Rhodobacterales</taxon>
        <taxon>Roseobacteraceae</taxon>
        <taxon>Actibacterium</taxon>
    </lineage>
</organism>
<dbReference type="InterPro" id="IPR029000">
    <property type="entry name" value="Cyclophilin-like_dom_sf"/>
</dbReference>
<dbReference type="InterPro" id="IPR052708">
    <property type="entry name" value="PxpC"/>
</dbReference>
<dbReference type="GO" id="GO:0016787">
    <property type="term" value="F:hydrolase activity"/>
    <property type="evidence" value="ECO:0007669"/>
    <property type="project" value="UniProtKB-KW"/>
</dbReference>
<evidence type="ECO:0000256" key="1">
    <source>
        <dbReference type="ARBA" id="ARBA00022741"/>
    </source>
</evidence>
<gene>
    <name evidence="5" type="ORF">ATO10_10385</name>
</gene>
<dbReference type="GO" id="GO:0005524">
    <property type="term" value="F:ATP binding"/>
    <property type="evidence" value="ECO:0007669"/>
    <property type="project" value="UniProtKB-KW"/>
</dbReference>
<name>A0A058ZLU4_9RHOB</name>
<dbReference type="RefSeq" id="WP_035251217.1">
    <property type="nucleotide sequence ID" value="NZ_AQQY01000006.1"/>
</dbReference>
<evidence type="ECO:0000313" key="6">
    <source>
        <dbReference type="Proteomes" id="UP000024836"/>
    </source>
</evidence>
<keyword evidence="3" id="KW-0067">ATP-binding</keyword>
<evidence type="ECO:0000313" key="5">
    <source>
        <dbReference type="EMBL" id="KCV81746.1"/>
    </source>
</evidence>
<feature type="domain" description="Carboxyltransferase" evidence="4">
    <location>
        <begin position="25"/>
        <end position="297"/>
    </location>
</feature>
<evidence type="ECO:0000256" key="3">
    <source>
        <dbReference type="ARBA" id="ARBA00022840"/>
    </source>
</evidence>
<keyword evidence="1" id="KW-0547">Nucleotide-binding</keyword>
<dbReference type="Gene3D" id="2.40.100.10">
    <property type="entry name" value="Cyclophilin-like"/>
    <property type="match status" value="1"/>
</dbReference>
<dbReference type="EMBL" id="AQQY01000006">
    <property type="protein sequence ID" value="KCV81746.1"/>
    <property type="molecule type" value="Genomic_DNA"/>
</dbReference>
<keyword evidence="6" id="KW-1185">Reference proteome</keyword>
<comment type="caution">
    <text evidence="5">The sequence shown here is derived from an EMBL/GenBank/DDBJ whole genome shotgun (WGS) entry which is preliminary data.</text>
</comment>
<proteinExistence type="predicted"/>
<protein>
    <submittedName>
        <fullName evidence="5">Allophanate hydrolase subunit 2</fullName>
    </submittedName>
</protein>
<dbReference type="PANTHER" id="PTHR43309">
    <property type="entry name" value="5-OXOPROLINASE SUBUNIT C"/>
    <property type="match status" value="1"/>
</dbReference>
<sequence>MTVLTLEQAGPALRVQDLGRPGYIAQGVAPGGAADPLALLEAAALLDVPAPLPALEMAGVGGRFTCSAPMRFALTGAPMRAHVDGARIGWSETQLLLPGQVLEIGAAEAGVYGYLTPAGGVQDTPWLDSFSTFPGEAPLASGAKLTLGDDSQVMAPPKRLKAAPRFSGGMVRVMPGPQTGLFAPETLTRVQRTLFTRSARANRQGVRLEFTGAPFEAQGAAGLASDFITAGDVQITGDGAPYVLLAECQTIGGYPRLGTVIPADLPKLAQAPMGAALQLQLIDLAQADALWQTPDVQLKQLRAKVAHKTRDPHAMRDLLSYQLISGVTRGDEEGI</sequence>
<dbReference type="STRING" id="1461693.ATO10_10385"/>
<reference evidence="5 6" key="1">
    <citation type="submission" date="2013-04" db="EMBL/GenBank/DDBJ databases">
        <title>Shimia sp. 22II-S11-Z10 Genome Sequencing.</title>
        <authorList>
            <person name="Lai Q."/>
            <person name="Li G."/>
            <person name="Shao Z."/>
        </authorList>
    </citation>
    <scope>NUCLEOTIDE SEQUENCE [LARGE SCALE GENOMIC DNA]</scope>
    <source>
        <strain evidence="6">22II-S11-Z10</strain>
    </source>
</reference>
<evidence type="ECO:0000259" key="4">
    <source>
        <dbReference type="SMART" id="SM00797"/>
    </source>
</evidence>